<dbReference type="RefSeq" id="WP_063365800.1">
    <property type="nucleotide sequence ID" value="NZ_AQHB01000016.1"/>
</dbReference>
<accession>A0A166VKV7</accession>
<evidence type="ECO:0000259" key="4">
    <source>
        <dbReference type="Pfam" id="PF13193"/>
    </source>
</evidence>
<dbReference type="Gene3D" id="3.30.300.30">
    <property type="match status" value="1"/>
</dbReference>
<dbReference type="EMBL" id="AUYB01000126">
    <property type="protein sequence ID" value="KZN32979.1"/>
    <property type="molecule type" value="Genomic_DNA"/>
</dbReference>
<dbReference type="Gene3D" id="3.40.50.12780">
    <property type="entry name" value="N-terminal domain of ligase-like"/>
    <property type="match status" value="1"/>
</dbReference>
<evidence type="ECO:0000313" key="5">
    <source>
        <dbReference type="EMBL" id="KZN32979.1"/>
    </source>
</evidence>
<dbReference type="PROSITE" id="PS00455">
    <property type="entry name" value="AMP_BINDING"/>
    <property type="match status" value="1"/>
</dbReference>
<evidence type="ECO:0008006" key="7">
    <source>
        <dbReference type="Google" id="ProtNLM"/>
    </source>
</evidence>
<dbReference type="InterPro" id="IPR020845">
    <property type="entry name" value="AMP-binding_CS"/>
</dbReference>
<dbReference type="InterPro" id="IPR000873">
    <property type="entry name" value="AMP-dep_synth/lig_dom"/>
</dbReference>
<dbReference type="PANTHER" id="PTHR43201">
    <property type="entry name" value="ACYL-COA SYNTHETASE"/>
    <property type="match status" value="1"/>
</dbReference>
<dbReference type="GO" id="GO:0006631">
    <property type="term" value="P:fatty acid metabolic process"/>
    <property type="evidence" value="ECO:0007669"/>
    <property type="project" value="TreeGrafter"/>
</dbReference>
<keyword evidence="6" id="KW-1185">Reference proteome</keyword>
<evidence type="ECO:0000256" key="2">
    <source>
        <dbReference type="ARBA" id="ARBA00022598"/>
    </source>
</evidence>
<gene>
    <name evidence="5" type="ORF">N475_20885</name>
</gene>
<keyword evidence="2" id="KW-0436">Ligase</keyword>
<organism evidence="5 6">
    <name type="scientific">Pseudoalteromonas luteoviolacea DSM 6061</name>
    <dbReference type="NCBI Taxonomy" id="1365250"/>
    <lineage>
        <taxon>Bacteria</taxon>
        <taxon>Pseudomonadati</taxon>
        <taxon>Pseudomonadota</taxon>
        <taxon>Gammaproteobacteria</taxon>
        <taxon>Alteromonadales</taxon>
        <taxon>Pseudoalteromonadaceae</taxon>
        <taxon>Pseudoalteromonas</taxon>
    </lineage>
</organism>
<evidence type="ECO:0000259" key="3">
    <source>
        <dbReference type="Pfam" id="PF00501"/>
    </source>
</evidence>
<dbReference type="InterPro" id="IPR045851">
    <property type="entry name" value="AMP-bd_C_sf"/>
</dbReference>
<sequence>MQNIFELVNKQRVADPHKVAIVYEGQEVSYAKLIQETLKLSQGLKSLGLGKGQRIALFAPNGIEYAIVLLAAAKLGVAVVPLPITLKGMALINALKKVPVACTIAWSSVSSALLESNVIEPGRLITLNKKVGDELEWRAFLDAQQNDDESFEGGGSDPYILTMTSGSTGEPKPIVLSQQCKIARAFEATVNYYSLSKTDVVLVSTPLYHSLAERGLLMPLMLGATTVIMPKFNINKWFDLITNYGVTFMFSVSSQLESLIPELQKGHDLSSLKCIVSSSAVLPSETKDRLLQHLDCRLHECYGASEVGVVTDFCVSEDRHKRGSVGKPLPFVSLKIVDKDGLQVAPSEVGEIVCTTSTAFNGYHKLPEQTKKAYDKDGYFSTGDLGYLDDDGYLYYVGRNKEVISTGGINVYPQDIESVIKTHPHIADCVAFGIPDQKFGEVVKVVYVSNEADSVIDEMEIRKLCFEQLTDYQQPRELLQVPCLERSGLGKILRNEVKLKYKH</sequence>
<comment type="caution">
    <text evidence="5">The sequence shown here is derived from an EMBL/GenBank/DDBJ whole genome shotgun (WGS) entry which is preliminary data.</text>
</comment>
<dbReference type="PANTHER" id="PTHR43201:SF5">
    <property type="entry name" value="MEDIUM-CHAIN ACYL-COA LIGASE ACSF2, MITOCHONDRIAL"/>
    <property type="match status" value="1"/>
</dbReference>
<dbReference type="SUPFAM" id="SSF56801">
    <property type="entry name" value="Acetyl-CoA synthetase-like"/>
    <property type="match status" value="1"/>
</dbReference>
<dbReference type="GO" id="GO:0031956">
    <property type="term" value="F:medium-chain fatty acid-CoA ligase activity"/>
    <property type="evidence" value="ECO:0007669"/>
    <property type="project" value="TreeGrafter"/>
</dbReference>
<dbReference type="PATRIC" id="fig|1365250.3.peg.4008"/>
<dbReference type="InterPro" id="IPR025110">
    <property type="entry name" value="AMP-bd_C"/>
</dbReference>
<dbReference type="Pfam" id="PF13193">
    <property type="entry name" value="AMP-binding_C"/>
    <property type="match status" value="1"/>
</dbReference>
<dbReference type="Pfam" id="PF00501">
    <property type="entry name" value="AMP-binding"/>
    <property type="match status" value="1"/>
</dbReference>
<protein>
    <recommendedName>
        <fullName evidence="7">Long-chain fatty acid--CoA ligase</fullName>
    </recommendedName>
</protein>
<dbReference type="InterPro" id="IPR042099">
    <property type="entry name" value="ANL_N_sf"/>
</dbReference>
<dbReference type="Proteomes" id="UP000076643">
    <property type="component" value="Unassembled WGS sequence"/>
</dbReference>
<feature type="domain" description="AMP-dependent synthetase/ligase" evidence="3">
    <location>
        <begin position="14"/>
        <end position="364"/>
    </location>
</feature>
<evidence type="ECO:0000256" key="1">
    <source>
        <dbReference type="ARBA" id="ARBA00006432"/>
    </source>
</evidence>
<name>A0A166VKV7_9GAMM</name>
<feature type="domain" description="AMP-binding enzyme C-terminal" evidence="4">
    <location>
        <begin position="416"/>
        <end position="491"/>
    </location>
</feature>
<comment type="similarity">
    <text evidence="1">Belongs to the ATP-dependent AMP-binding enzyme family.</text>
</comment>
<reference evidence="5 6" key="1">
    <citation type="submission" date="2013-07" db="EMBL/GenBank/DDBJ databases">
        <title>Comparative Genomic and Metabolomic Analysis of Twelve Strains of Pseudoalteromonas luteoviolacea.</title>
        <authorList>
            <person name="Vynne N.G."/>
            <person name="Mansson M."/>
            <person name="Gram L."/>
        </authorList>
    </citation>
    <scope>NUCLEOTIDE SEQUENCE [LARGE SCALE GENOMIC DNA]</scope>
    <source>
        <strain evidence="5 6">DSM 6061</strain>
    </source>
</reference>
<dbReference type="AlphaFoldDB" id="A0A166VKV7"/>
<proteinExistence type="inferred from homology"/>
<evidence type="ECO:0000313" key="6">
    <source>
        <dbReference type="Proteomes" id="UP000076643"/>
    </source>
</evidence>